<dbReference type="VEuPathDB" id="FungiDB:CXQ87_002396"/>
<keyword evidence="6" id="KW-1133">Transmembrane helix</keyword>
<feature type="chain" id="PRO_5015884880" description="phosphoinositide 5-phosphatase" evidence="10">
    <location>
        <begin position="20"/>
        <end position="859"/>
    </location>
</feature>
<dbReference type="Pfam" id="PF03896">
    <property type="entry name" value="TRAP_alpha"/>
    <property type="match status" value="1"/>
</dbReference>
<evidence type="ECO:0000313" key="13">
    <source>
        <dbReference type="Proteomes" id="UP000244406"/>
    </source>
</evidence>
<dbReference type="Pfam" id="PF02383">
    <property type="entry name" value="Syja_N"/>
    <property type="match status" value="1"/>
</dbReference>
<feature type="domain" description="SAC" evidence="11">
    <location>
        <begin position="331"/>
        <end position="700"/>
    </location>
</feature>
<dbReference type="Gene3D" id="3.60.10.10">
    <property type="entry name" value="Endonuclease/exonuclease/phosphatase"/>
    <property type="match status" value="1"/>
</dbReference>
<evidence type="ECO:0000313" key="12">
    <source>
        <dbReference type="EMBL" id="PVH14268.1"/>
    </source>
</evidence>
<evidence type="ECO:0000256" key="5">
    <source>
        <dbReference type="ARBA" id="ARBA00022824"/>
    </source>
</evidence>
<dbReference type="GO" id="GO:0046856">
    <property type="term" value="P:phosphatidylinositol dephosphorylation"/>
    <property type="evidence" value="ECO:0007669"/>
    <property type="project" value="TreeGrafter"/>
</dbReference>
<gene>
    <name evidence="12" type="ORF">CXQ87_002396</name>
</gene>
<dbReference type="PROSITE" id="PS50275">
    <property type="entry name" value="SAC"/>
    <property type="match status" value="1"/>
</dbReference>
<keyword evidence="3" id="KW-0812">Transmembrane</keyword>
<dbReference type="PANTHER" id="PTHR45662:SF2">
    <property type="entry name" value="PHOSPHATIDYLINOSITOL-3-PHOSPHATASE SAC1"/>
    <property type="match status" value="1"/>
</dbReference>
<keyword evidence="7" id="KW-0472">Membrane</keyword>
<accession>A0A2V1A8H1</accession>
<evidence type="ECO:0000256" key="6">
    <source>
        <dbReference type="ARBA" id="ARBA00022989"/>
    </source>
</evidence>
<comment type="caution">
    <text evidence="12">The sequence shown here is derived from an EMBL/GenBank/DDBJ whole genome shotgun (WGS) entry which is preliminary data.</text>
</comment>
<comment type="subcellular location">
    <subcellularLocation>
        <location evidence="1">Endoplasmic reticulum membrane</location>
        <topology evidence="1">Single-pass type I membrane protein</topology>
    </subcellularLocation>
</comment>
<evidence type="ECO:0000256" key="10">
    <source>
        <dbReference type="SAM" id="SignalP"/>
    </source>
</evidence>
<dbReference type="InterPro" id="IPR002013">
    <property type="entry name" value="SAC_dom"/>
</dbReference>
<evidence type="ECO:0000256" key="9">
    <source>
        <dbReference type="ARBA" id="ARBA00038311"/>
    </source>
</evidence>
<dbReference type="InterPro" id="IPR036691">
    <property type="entry name" value="Endo/exonu/phosph_ase_sf"/>
</dbReference>
<evidence type="ECO:0000256" key="4">
    <source>
        <dbReference type="ARBA" id="ARBA00022729"/>
    </source>
</evidence>
<dbReference type="PANTHER" id="PTHR45662">
    <property type="entry name" value="PHOSPHATIDYLINOSITIDE PHOSPHATASE SAC1"/>
    <property type="match status" value="1"/>
</dbReference>
<name>A0A2V1A8H1_9ASCO</name>
<dbReference type="GO" id="GO:0043812">
    <property type="term" value="F:phosphatidylinositol-4-phosphate phosphatase activity"/>
    <property type="evidence" value="ECO:0007669"/>
    <property type="project" value="TreeGrafter"/>
</dbReference>
<reference evidence="12 13" key="1">
    <citation type="submission" date="2017-12" db="EMBL/GenBank/DDBJ databases">
        <title>Genome Sequence of the Amphotericin B-resistant Candida duobushaemulonii strain, B09383.</title>
        <authorList>
            <person name="Chow N.A."/>
            <person name="Gade L."/>
            <person name="Batra D."/>
            <person name="Rowe L.A."/>
            <person name="Loparev V.N."/>
            <person name="Litvintseva A.P."/>
        </authorList>
    </citation>
    <scope>NUCLEOTIDE SEQUENCE [LARGE SCALE GENOMIC DNA]</scope>
    <source>
        <strain evidence="12 13">B09383</strain>
    </source>
</reference>
<evidence type="ECO:0000256" key="8">
    <source>
        <dbReference type="ARBA" id="ARBA00037565"/>
    </source>
</evidence>
<keyword evidence="5" id="KW-0256">Endoplasmic reticulum</keyword>
<sequence length="859" mass="97950">MKLFHFAKVFYILIGLSSASSYFDNAQGTELENFDLDYSIEEYPDIAYNDVAEMDVGEQIKLLHNFSNRENKDITIVGLGVLLGTRSSGASCEPYINYCESSIIGQKINLDFGGGNFLLSPRMFVAFNDEVKVVQARPQLTVIKEKPLSFFDPQLLFLEVLLLLATGIGLYLAVPSIFSQNQKKVSQSKRNPSRAQDSTLHGFQVIISTLKRKKARQISNKVIVEFVKTDLLDLSTFKDITPSKSRHNKTLLGFIGLHYVKGNIHLGFITRSTKVASTRLNEKVNVITDVTFYCLNNDEFDKTINLSYEESGHHVQNEETDLHTKYPSLSVQKLLKSGHFYYSDDFDITSNLQERGISMMDGNRVSADTPYFRSFMWNYNMITEMIEFRNGLSAIEKQCFDEARFSTIITRGYAKTINISLENKDEALLTLISKQSCKKKGPLFGDWGCDDDGAVSNFVESEIIIYCKRFCFSYVIVRGNVPTFWELQNAFGKKSIISKNSKKLVLTRSFEAAQHAFTKHFESLGIQYGDIHVIDCLSRDQGSYKGQLKDNYREHLQSFWNSRERTSDYYGEDKDLFAASANFTVSATDMPISTSFMKKIGYSASNPNELVGPLVDYILNFGALFYDFEDQSYIGKQLGVFRVNSFDCLAKANFISKVISQEVIELAFRDLDIHVDEQIRSQHAKLWKENDEVLKDLTHNYLSTLAYTPGEKSNKKSLKTQLAKKYLNVVGDIRPNEMAMRKLLGRLQTQENVKIYNPLHQYVSAELRKRSGEYSFKKDINIFASTFNVNGDLCKDEQVSQWIYPQGLHGSKEYDIVFIGFEEIVELTPAIHFVIKIIKHLFQSSGLGFCFVNLLERRG</sequence>
<dbReference type="GeneID" id="37002396"/>
<evidence type="ECO:0000256" key="7">
    <source>
        <dbReference type="ARBA" id="ARBA00023136"/>
    </source>
</evidence>
<organism evidence="12 13">
    <name type="scientific">Candidozyma duobushaemuli</name>
    <dbReference type="NCBI Taxonomy" id="1231522"/>
    <lineage>
        <taxon>Eukaryota</taxon>
        <taxon>Fungi</taxon>
        <taxon>Dikarya</taxon>
        <taxon>Ascomycota</taxon>
        <taxon>Saccharomycotina</taxon>
        <taxon>Pichiomycetes</taxon>
        <taxon>Metschnikowiaceae</taxon>
        <taxon>Candidozyma</taxon>
    </lineage>
</organism>
<dbReference type="InterPro" id="IPR005595">
    <property type="entry name" value="TRAP_alpha"/>
</dbReference>
<proteinExistence type="inferred from homology"/>
<dbReference type="EC" id="3.1.3.36" evidence="2"/>
<comment type="similarity">
    <text evidence="9">Belongs to the IRC22 family.</text>
</comment>
<dbReference type="AlphaFoldDB" id="A0A2V1A8H1"/>
<keyword evidence="13" id="KW-1185">Reference proteome</keyword>
<dbReference type="Proteomes" id="UP000244406">
    <property type="component" value="Unassembled WGS sequence"/>
</dbReference>
<feature type="signal peptide" evidence="10">
    <location>
        <begin position="1"/>
        <end position="19"/>
    </location>
</feature>
<dbReference type="RefSeq" id="XP_025335208.1">
    <property type="nucleotide sequence ID" value="XM_025480908.1"/>
</dbReference>
<comment type="function">
    <text evidence="8">Is probably involved in a pathway contributing to genomic integrity.</text>
</comment>
<keyword evidence="4 10" id="KW-0732">Signal</keyword>
<dbReference type="EMBL" id="PKFP01000001">
    <property type="protein sequence ID" value="PVH14268.1"/>
    <property type="molecule type" value="Genomic_DNA"/>
</dbReference>
<dbReference type="GO" id="GO:0005789">
    <property type="term" value="C:endoplasmic reticulum membrane"/>
    <property type="evidence" value="ECO:0007669"/>
    <property type="project" value="UniProtKB-SubCell"/>
</dbReference>
<protein>
    <recommendedName>
        <fullName evidence="2">phosphoinositide 5-phosphatase</fullName>
        <ecNumber evidence="2">3.1.3.36</ecNumber>
    </recommendedName>
</protein>
<evidence type="ECO:0000259" key="11">
    <source>
        <dbReference type="PROSITE" id="PS50275"/>
    </source>
</evidence>
<evidence type="ECO:0000256" key="2">
    <source>
        <dbReference type="ARBA" id="ARBA00013044"/>
    </source>
</evidence>
<dbReference type="GO" id="GO:0004439">
    <property type="term" value="F:phosphatidylinositol-4,5-bisphosphate 5-phosphatase activity"/>
    <property type="evidence" value="ECO:0007669"/>
    <property type="project" value="UniProtKB-EC"/>
</dbReference>
<evidence type="ECO:0000256" key="1">
    <source>
        <dbReference type="ARBA" id="ARBA00004115"/>
    </source>
</evidence>
<evidence type="ECO:0000256" key="3">
    <source>
        <dbReference type="ARBA" id="ARBA00022692"/>
    </source>
</evidence>